<organism evidence="6 7">
    <name type="scientific">Dongia sedimenti</name>
    <dbReference type="NCBI Taxonomy" id="3064282"/>
    <lineage>
        <taxon>Bacteria</taxon>
        <taxon>Pseudomonadati</taxon>
        <taxon>Pseudomonadota</taxon>
        <taxon>Alphaproteobacteria</taxon>
        <taxon>Rhodospirillales</taxon>
        <taxon>Dongiaceae</taxon>
        <taxon>Dongia</taxon>
    </lineage>
</organism>
<sequence length="322" mass="35206">MSEVQFRLLDLNLLRVFDALIEERSVTRAAARLHITPSAVSHALARLRDLFEDQLFVRGPQGMQATPRAAEIGPRLRDGLHQLEMALTPIGFDPQASTRVFTIACSGYICAVLLPELMRRMRTQAPGTKLIVRSFENGVVAALEAGQVDLLVGGFGHVPDRFGSELLFLDAPVWLLGRDYLHPKSELSPDRFARLPRLAGMSSGSAALVEGVVVENGLERRVSLDEHSGVVGVPLGDMDGGPILASIPYSSVAPLIVKHSDMAALLPRRLANLFVQSFDLDIAEPDTELRELEIHSLWHREHGAHAAIVWFRGLLAEVAASL</sequence>
<dbReference type="RefSeq" id="WP_379956728.1">
    <property type="nucleotide sequence ID" value="NZ_JAUYVI010000005.1"/>
</dbReference>
<comment type="similarity">
    <text evidence="1">Belongs to the LysR transcriptional regulatory family.</text>
</comment>
<dbReference type="PROSITE" id="PS50931">
    <property type="entry name" value="HTH_LYSR"/>
    <property type="match status" value="1"/>
</dbReference>
<name>A0ABU0YN21_9PROT</name>
<feature type="domain" description="HTH lysR-type" evidence="5">
    <location>
        <begin position="9"/>
        <end position="66"/>
    </location>
</feature>
<evidence type="ECO:0000259" key="5">
    <source>
        <dbReference type="PROSITE" id="PS50931"/>
    </source>
</evidence>
<comment type="caution">
    <text evidence="6">The sequence shown here is derived from an EMBL/GenBank/DDBJ whole genome shotgun (WGS) entry which is preliminary data.</text>
</comment>
<proteinExistence type="inferred from homology"/>
<dbReference type="Gene3D" id="3.40.190.10">
    <property type="entry name" value="Periplasmic binding protein-like II"/>
    <property type="match status" value="2"/>
</dbReference>
<keyword evidence="3" id="KW-0238">DNA-binding</keyword>
<accession>A0ABU0YN21</accession>
<dbReference type="InterPro" id="IPR005119">
    <property type="entry name" value="LysR_subst-bd"/>
</dbReference>
<dbReference type="Pfam" id="PF03466">
    <property type="entry name" value="LysR_substrate"/>
    <property type="match status" value="1"/>
</dbReference>
<keyword evidence="7" id="KW-1185">Reference proteome</keyword>
<dbReference type="InterPro" id="IPR050389">
    <property type="entry name" value="LysR-type_TF"/>
</dbReference>
<dbReference type="EMBL" id="JAUYVI010000005">
    <property type="protein sequence ID" value="MDQ7249097.1"/>
    <property type="molecule type" value="Genomic_DNA"/>
</dbReference>
<dbReference type="SUPFAM" id="SSF53850">
    <property type="entry name" value="Periplasmic binding protein-like II"/>
    <property type="match status" value="1"/>
</dbReference>
<dbReference type="PANTHER" id="PTHR30118">
    <property type="entry name" value="HTH-TYPE TRANSCRIPTIONAL REGULATOR LEUO-RELATED"/>
    <property type="match status" value="1"/>
</dbReference>
<dbReference type="InterPro" id="IPR036388">
    <property type="entry name" value="WH-like_DNA-bd_sf"/>
</dbReference>
<gene>
    <name evidence="6" type="ORF">Q8A70_15525</name>
</gene>
<dbReference type="Pfam" id="PF00126">
    <property type="entry name" value="HTH_1"/>
    <property type="match status" value="1"/>
</dbReference>
<keyword evidence="2" id="KW-0805">Transcription regulation</keyword>
<evidence type="ECO:0000256" key="2">
    <source>
        <dbReference type="ARBA" id="ARBA00023015"/>
    </source>
</evidence>
<dbReference type="Proteomes" id="UP001230156">
    <property type="component" value="Unassembled WGS sequence"/>
</dbReference>
<evidence type="ECO:0000256" key="3">
    <source>
        <dbReference type="ARBA" id="ARBA00023125"/>
    </source>
</evidence>
<protein>
    <submittedName>
        <fullName evidence="6">LysR family transcriptional regulator</fullName>
    </submittedName>
</protein>
<dbReference type="InterPro" id="IPR000847">
    <property type="entry name" value="LysR_HTH_N"/>
</dbReference>
<evidence type="ECO:0000313" key="7">
    <source>
        <dbReference type="Proteomes" id="UP001230156"/>
    </source>
</evidence>
<evidence type="ECO:0000256" key="1">
    <source>
        <dbReference type="ARBA" id="ARBA00009437"/>
    </source>
</evidence>
<dbReference type="PANTHER" id="PTHR30118:SF15">
    <property type="entry name" value="TRANSCRIPTIONAL REGULATORY PROTEIN"/>
    <property type="match status" value="1"/>
</dbReference>
<dbReference type="SUPFAM" id="SSF46785">
    <property type="entry name" value="Winged helix' DNA-binding domain"/>
    <property type="match status" value="1"/>
</dbReference>
<dbReference type="Gene3D" id="1.10.10.10">
    <property type="entry name" value="Winged helix-like DNA-binding domain superfamily/Winged helix DNA-binding domain"/>
    <property type="match status" value="1"/>
</dbReference>
<reference evidence="7" key="1">
    <citation type="submission" date="2023-08" db="EMBL/GenBank/DDBJ databases">
        <title>Rhodospirillaceae gen. nov., a novel taxon isolated from the Yangtze River Yuezi River estuary sludge.</title>
        <authorList>
            <person name="Ruan L."/>
        </authorList>
    </citation>
    <scope>NUCLEOTIDE SEQUENCE [LARGE SCALE GENOMIC DNA]</scope>
    <source>
        <strain evidence="7">R-7</strain>
    </source>
</reference>
<evidence type="ECO:0000313" key="6">
    <source>
        <dbReference type="EMBL" id="MDQ7249097.1"/>
    </source>
</evidence>
<dbReference type="InterPro" id="IPR036390">
    <property type="entry name" value="WH_DNA-bd_sf"/>
</dbReference>
<keyword evidence="4" id="KW-0804">Transcription</keyword>
<evidence type="ECO:0000256" key="4">
    <source>
        <dbReference type="ARBA" id="ARBA00023163"/>
    </source>
</evidence>